<dbReference type="InterPro" id="IPR000387">
    <property type="entry name" value="Tyr_Pase_dom"/>
</dbReference>
<dbReference type="AlphaFoldDB" id="A0A5N5TI15"/>
<dbReference type="EMBL" id="SEYY01000922">
    <property type="protein sequence ID" value="KAB7506253.1"/>
    <property type="molecule type" value="Genomic_DNA"/>
</dbReference>
<comment type="caution">
    <text evidence="6">The sequence shown here is derived from an EMBL/GenBank/DDBJ whole genome shotgun (WGS) entry which is preliminary data.</text>
</comment>
<dbReference type="GO" id="GO:0004725">
    <property type="term" value="F:protein tyrosine phosphatase activity"/>
    <property type="evidence" value="ECO:0007669"/>
    <property type="project" value="UniProtKB-EC"/>
</dbReference>
<evidence type="ECO:0000256" key="3">
    <source>
        <dbReference type="ARBA" id="ARBA00022801"/>
    </source>
</evidence>
<dbReference type="PROSITE" id="PS50056">
    <property type="entry name" value="TYR_PHOSPHATASE_2"/>
    <property type="match status" value="1"/>
</dbReference>
<dbReference type="Pfam" id="PF05706">
    <property type="entry name" value="CDKN3"/>
    <property type="match status" value="1"/>
</dbReference>
<protein>
    <recommendedName>
        <fullName evidence="2">protein-tyrosine-phosphatase</fullName>
        <ecNumber evidence="2">3.1.3.48</ecNumber>
    </recommendedName>
</protein>
<keyword evidence="3" id="KW-0378">Hydrolase</keyword>
<sequence length="213" mass="24468">MARNKRKYFDLMEGNKSNKHKAMFDSSDEENGATENVNSLKIDWLDINGDGAQSVALSSLPGCRFQNIQHNLAYDLDVLILVTRGELRKYRVPNLLLKYDTRGFNIHHYPLEDGTSPSIDLMMSILFCLKRLLDADKKVLIHCMGGLGRACLVAACFLQYLDENITPEATVDLLRDLRGPRAIQTIKQYNFIHDFRELHQKWLTEDFDTCISR</sequence>
<dbReference type="SMART" id="SM00404">
    <property type="entry name" value="PTPc_motif"/>
    <property type="match status" value="1"/>
</dbReference>
<keyword evidence="7" id="KW-1185">Reference proteome</keyword>
<dbReference type="FunFam" id="3.90.190.10:FF:000157">
    <property type="entry name" value="Protein-tyrosine phosphatase"/>
    <property type="match status" value="1"/>
</dbReference>
<dbReference type="Proteomes" id="UP000326759">
    <property type="component" value="Unassembled WGS sequence"/>
</dbReference>
<evidence type="ECO:0000313" key="6">
    <source>
        <dbReference type="EMBL" id="KAB7506253.1"/>
    </source>
</evidence>
<evidence type="ECO:0000256" key="4">
    <source>
        <dbReference type="ARBA" id="ARBA00022912"/>
    </source>
</evidence>
<dbReference type="CDD" id="cd14505">
    <property type="entry name" value="CDKN3-like"/>
    <property type="match status" value="1"/>
</dbReference>
<dbReference type="InterPro" id="IPR003595">
    <property type="entry name" value="Tyr_Pase_cat"/>
</dbReference>
<evidence type="ECO:0000313" key="7">
    <source>
        <dbReference type="Proteomes" id="UP000326759"/>
    </source>
</evidence>
<dbReference type="SUPFAM" id="SSF52799">
    <property type="entry name" value="(Phosphotyrosine protein) phosphatases II"/>
    <property type="match status" value="1"/>
</dbReference>
<comment type="similarity">
    <text evidence="1">Belongs to the protein-tyrosine phosphatase family.</text>
</comment>
<dbReference type="InterPro" id="IPR022778">
    <property type="entry name" value="CDKN3"/>
</dbReference>
<gene>
    <name evidence="6" type="primary">Cdkn3</name>
    <name evidence="6" type="ORF">Anas_02036</name>
</gene>
<keyword evidence="4" id="KW-0904">Protein phosphatase</keyword>
<name>A0A5N5TI15_9CRUS</name>
<evidence type="ECO:0000259" key="5">
    <source>
        <dbReference type="PROSITE" id="PS50056"/>
    </source>
</evidence>
<organism evidence="6 7">
    <name type="scientific">Armadillidium nasatum</name>
    <dbReference type="NCBI Taxonomy" id="96803"/>
    <lineage>
        <taxon>Eukaryota</taxon>
        <taxon>Metazoa</taxon>
        <taxon>Ecdysozoa</taxon>
        <taxon>Arthropoda</taxon>
        <taxon>Crustacea</taxon>
        <taxon>Multicrustacea</taxon>
        <taxon>Malacostraca</taxon>
        <taxon>Eumalacostraca</taxon>
        <taxon>Peracarida</taxon>
        <taxon>Isopoda</taxon>
        <taxon>Oniscidea</taxon>
        <taxon>Crinocheta</taxon>
        <taxon>Armadillidiidae</taxon>
        <taxon>Armadillidium</taxon>
    </lineage>
</organism>
<reference evidence="6 7" key="1">
    <citation type="journal article" date="2019" name="PLoS Biol.">
        <title>Sex chromosomes control vertical transmission of feminizing Wolbachia symbionts in an isopod.</title>
        <authorList>
            <person name="Becking T."/>
            <person name="Chebbi M.A."/>
            <person name="Giraud I."/>
            <person name="Moumen B."/>
            <person name="Laverre T."/>
            <person name="Caubet Y."/>
            <person name="Peccoud J."/>
            <person name="Gilbert C."/>
            <person name="Cordaux R."/>
        </authorList>
    </citation>
    <scope>NUCLEOTIDE SEQUENCE [LARGE SCALE GENOMIC DNA]</scope>
    <source>
        <strain evidence="6">ANa2</strain>
        <tissue evidence="6">Whole body excluding digestive tract and cuticle</tissue>
    </source>
</reference>
<evidence type="ECO:0000256" key="2">
    <source>
        <dbReference type="ARBA" id="ARBA00013064"/>
    </source>
</evidence>
<dbReference type="PANTHER" id="PTHR23339">
    <property type="entry name" value="TYROSINE SPECIFIC PROTEIN PHOSPHATASE AND DUAL SPECIFICITY PROTEIN PHOSPHATASE"/>
    <property type="match status" value="1"/>
</dbReference>
<accession>A0A5N5TI15</accession>
<dbReference type="Gene3D" id="3.90.190.10">
    <property type="entry name" value="Protein tyrosine phosphatase superfamily"/>
    <property type="match status" value="1"/>
</dbReference>
<dbReference type="EC" id="3.1.3.48" evidence="2"/>
<feature type="domain" description="Tyrosine specific protein phosphatases" evidence="5">
    <location>
        <begin position="119"/>
        <end position="178"/>
    </location>
</feature>
<dbReference type="OrthoDB" id="19045at2759"/>
<dbReference type="InterPro" id="IPR029021">
    <property type="entry name" value="Prot-tyrosine_phosphatase-like"/>
</dbReference>
<dbReference type="InterPro" id="IPR050561">
    <property type="entry name" value="PTP"/>
</dbReference>
<evidence type="ECO:0000256" key="1">
    <source>
        <dbReference type="ARBA" id="ARBA00009580"/>
    </source>
</evidence>
<proteinExistence type="inferred from homology"/>